<dbReference type="Proteomes" id="UP000886059">
    <property type="component" value="Unassembled WGS sequence"/>
</dbReference>
<name>A0A7C5DEV6_9CHLB</name>
<comment type="caution">
    <text evidence="2">The sequence shown here is derived from an EMBL/GenBank/DDBJ whole genome shotgun (WGS) entry which is preliminary data.</text>
</comment>
<protein>
    <submittedName>
        <fullName evidence="2">Murein L,D-transpeptidase catalytic domain family protein</fullName>
    </submittedName>
</protein>
<dbReference type="PANTHER" id="PTHR38477">
    <property type="entry name" value="HYPOTHETICAL EXPORTED PROTEIN"/>
    <property type="match status" value="1"/>
</dbReference>
<keyword evidence="1" id="KW-0732">Signal</keyword>
<dbReference type="EMBL" id="DRSK01000248">
    <property type="protein sequence ID" value="HHE08104.1"/>
    <property type="molecule type" value="Genomic_DNA"/>
</dbReference>
<feature type="chain" id="PRO_5027885252" evidence="1">
    <location>
        <begin position="22"/>
        <end position="240"/>
    </location>
</feature>
<sequence>MKRGVVALLMLFMLLPVTSHSTTLDTASQNRWISSMMRSIDRNNKINPQALRLALRGYWTLYSEGLLRRKGVLTLIDFSKPSNTKRLFIIDVNQGKVLQSSLVAHGRNSGGTYATRFSNRPGSYQSSLGFYLTSNTYDGKHGYSLILKGIERGLNDKAEQRHIVLHGADYVSEDFIRRVGRLGRSLGCPAVPMEERFEVIDKIKDGSCLFIYHGGRDYASRSAVLNPEMAARIARSHNSA</sequence>
<feature type="signal peptide" evidence="1">
    <location>
        <begin position="1"/>
        <end position="21"/>
    </location>
</feature>
<dbReference type="InterPro" id="IPR032676">
    <property type="entry name" value="YkuD_2"/>
</dbReference>
<dbReference type="AlphaFoldDB" id="A0A7C5DEV6"/>
<dbReference type="Pfam" id="PF13645">
    <property type="entry name" value="YkuD_2"/>
    <property type="match status" value="1"/>
</dbReference>
<accession>A0A7C5DEV6</accession>
<proteinExistence type="predicted"/>
<evidence type="ECO:0000256" key="1">
    <source>
        <dbReference type="SAM" id="SignalP"/>
    </source>
</evidence>
<dbReference type="PANTHER" id="PTHR38477:SF1">
    <property type="entry name" value="MUREIN L,D-TRANSPEPTIDASE CATALYTIC DOMAIN FAMILY PROTEIN"/>
    <property type="match status" value="1"/>
</dbReference>
<reference evidence="2" key="1">
    <citation type="journal article" date="2020" name="mSystems">
        <title>Genome- and Community-Level Interaction Insights into Carbon Utilization and Element Cycling Functions of Hydrothermarchaeota in Hydrothermal Sediment.</title>
        <authorList>
            <person name="Zhou Z."/>
            <person name="Liu Y."/>
            <person name="Xu W."/>
            <person name="Pan J."/>
            <person name="Luo Z.H."/>
            <person name="Li M."/>
        </authorList>
    </citation>
    <scope>NUCLEOTIDE SEQUENCE [LARGE SCALE GENOMIC DNA]</scope>
    <source>
        <strain evidence="2">HyVt-628</strain>
    </source>
</reference>
<evidence type="ECO:0000313" key="2">
    <source>
        <dbReference type="EMBL" id="HHE08104.1"/>
    </source>
</evidence>
<organism evidence="2">
    <name type="scientific">Chlorobaculum parvum</name>
    <dbReference type="NCBI Taxonomy" id="274539"/>
    <lineage>
        <taxon>Bacteria</taxon>
        <taxon>Pseudomonadati</taxon>
        <taxon>Chlorobiota</taxon>
        <taxon>Chlorobiia</taxon>
        <taxon>Chlorobiales</taxon>
        <taxon>Chlorobiaceae</taxon>
        <taxon>Chlorobaculum</taxon>
    </lineage>
</organism>
<gene>
    <name evidence="2" type="ORF">ENL01_04415</name>
</gene>